<organism evidence="7 8">
    <name type="scientific">Streptomyces iconiensis</name>
    <dbReference type="NCBI Taxonomy" id="1384038"/>
    <lineage>
        <taxon>Bacteria</taxon>
        <taxon>Bacillati</taxon>
        <taxon>Actinomycetota</taxon>
        <taxon>Actinomycetes</taxon>
        <taxon>Kitasatosporales</taxon>
        <taxon>Streptomycetaceae</taxon>
        <taxon>Streptomyces</taxon>
    </lineage>
</organism>
<dbReference type="InterPro" id="IPR000415">
    <property type="entry name" value="Nitroreductase-like"/>
</dbReference>
<feature type="domain" description="Nitroreductase" evidence="6">
    <location>
        <begin position="4"/>
        <end position="56"/>
    </location>
</feature>
<evidence type="ECO:0000256" key="3">
    <source>
        <dbReference type="ARBA" id="ARBA00022630"/>
    </source>
</evidence>
<dbReference type="Gene3D" id="3.40.109.10">
    <property type="entry name" value="NADH Oxidase"/>
    <property type="match status" value="1"/>
</dbReference>
<dbReference type="PANTHER" id="PTHR43673">
    <property type="entry name" value="NAD(P)H NITROREDUCTASE YDGI-RELATED"/>
    <property type="match status" value="1"/>
</dbReference>
<keyword evidence="8" id="KW-1185">Reference proteome</keyword>
<evidence type="ECO:0000313" key="7">
    <source>
        <dbReference type="EMBL" id="MDJ1135475.1"/>
    </source>
</evidence>
<dbReference type="EMBL" id="JANCPR020000029">
    <property type="protein sequence ID" value="MDJ1135475.1"/>
    <property type="molecule type" value="Genomic_DNA"/>
</dbReference>
<accession>A0ABT7A2C7</accession>
<proteinExistence type="inferred from homology"/>
<comment type="caution">
    <text evidence="7">The sequence shown here is derived from an EMBL/GenBank/DDBJ whole genome shotgun (WGS) entry which is preliminary data.</text>
</comment>
<name>A0ABT7A2C7_9ACTN</name>
<reference evidence="7 8" key="1">
    <citation type="submission" date="2023-05" db="EMBL/GenBank/DDBJ databases">
        <title>Streptantibioticus silvisoli sp. nov., acidotolerant actinomycetes 1 from pine litter.</title>
        <authorList>
            <person name="Swiecimska M."/>
            <person name="Golinska P."/>
            <person name="Sangal V."/>
            <person name="Wachnowicz B."/>
            <person name="Goodfellow M."/>
        </authorList>
    </citation>
    <scope>NUCLEOTIDE SEQUENCE [LARGE SCALE GENOMIC DNA]</scope>
    <source>
        <strain evidence="7 8">DSM 42109</strain>
    </source>
</reference>
<dbReference type="InterPro" id="IPR029479">
    <property type="entry name" value="Nitroreductase"/>
</dbReference>
<gene>
    <name evidence="7" type="ORF">NMN56_026665</name>
</gene>
<sequence>MDVVRTRCAVREYTEDPVDDDTVESMLSALLSAPSGGNAQAWAFVLVRAPARIRQLRAFAPGVVGKPTVLLVACFDAQRDEAHAIGQHAGPLCVSMAVENFLLAAHAHGLGACPTSSFRGEQVRLLLELPPHLDPVLMVAAGHPSRPPQRSERRAKEEVISYEIHGLRAAPTAV</sequence>
<comment type="similarity">
    <text evidence="2">Belongs to the nitroreductase family.</text>
</comment>
<evidence type="ECO:0000256" key="4">
    <source>
        <dbReference type="ARBA" id="ARBA00022643"/>
    </source>
</evidence>
<dbReference type="Proteomes" id="UP001214441">
    <property type="component" value="Unassembled WGS sequence"/>
</dbReference>
<keyword evidence="4" id="KW-0288">FMN</keyword>
<evidence type="ECO:0000313" key="8">
    <source>
        <dbReference type="Proteomes" id="UP001214441"/>
    </source>
</evidence>
<evidence type="ECO:0000256" key="5">
    <source>
        <dbReference type="ARBA" id="ARBA00023002"/>
    </source>
</evidence>
<dbReference type="PANTHER" id="PTHR43673:SF2">
    <property type="entry name" value="NITROREDUCTASE"/>
    <property type="match status" value="1"/>
</dbReference>
<protein>
    <submittedName>
        <fullName evidence="7">Nitroreductase family protein</fullName>
    </submittedName>
</protein>
<dbReference type="SUPFAM" id="SSF55469">
    <property type="entry name" value="FMN-dependent nitroreductase-like"/>
    <property type="match status" value="1"/>
</dbReference>
<comment type="cofactor">
    <cofactor evidence="1">
        <name>FMN</name>
        <dbReference type="ChEBI" id="CHEBI:58210"/>
    </cofactor>
</comment>
<evidence type="ECO:0000256" key="2">
    <source>
        <dbReference type="ARBA" id="ARBA00007118"/>
    </source>
</evidence>
<feature type="domain" description="Nitroreductase" evidence="6">
    <location>
        <begin position="67"/>
        <end position="143"/>
    </location>
</feature>
<keyword evidence="3" id="KW-0285">Flavoprotein</keyword>
<dbReference type="Pfam" id="PF00881">
    <property type="entry name" value="Nitroreductase"/>
    <property type="match status" value="2"/>
</dbReference>
<evidence type="ECO:0000256" key="1">
    <source>
        <dbReference type="ARBA" id="ARBA00001917"/>
    </source>
</evidence>
<evidence type="ECO:0000259" key="6">
    <source>
        <dbReference type="Pfam" id="PF00881"/>
    </source>
</evidence>
<keyword evidence="5" id="KW-0560">Oxidoreductase</keyword>